<sequence>MPSSKFRSHQTCDRSNIIRRSIASATSQATTFTVLNMNTRLLSLTFACLILAACATPAIHRQQDRRGLLDGVLGGNSGGLPLVGNLLGSNGGSGQGGLLTGLPIVGGLLGGLPIVGGLLGDSGLVGGILGSQGLVNNLLSGLLSGKGLVVATTYSTSIYVHANVAANIAIDLPTTGGLLAPVQGIVGSILPLGNLLGGILGTTTVLNVQSAVDLQITVGVKANVQVALPAIGFAPIGTAGLIHGQAQVAICIDVSAEVAASVSLVTPVLNLNGLTSGTPGLLRIVDDVVSIVPSIFDKTSGRVVANLDPKAVAGMYMFVNIDIQV</sequence>
<evidence type="ECO:0000313" key="2">
    <source>
        <dbReference type="EMBL" id="PRP81487.1"/>
    </source>
</evidence>
<keyword evidence="1" id="KW-0812">Transmembrane</keyword>
<dbReference type="InParanoid" id="A0A2P6NC08"/>
<dbReference type="Proteomes" id="UP000241769">
    <property type="component" value="Unassembled WGS sequence"/>
</dbReference>
<accession>A0A2P6NC08</accession>
<gene>
    <name evidence="2" type="ORF">PROFUN_10927</name>
</gene>
<protein>
    <submittedName>
        <fullName evidence="2">Uncharacterized protein</fullName>
    </submittedName>
</protein>
<name>A0A2P6NC08_9EUKA</name>
<organism evidence="2 3">
    <name type="scientific">Planoprotostelium fungivorum</name>
    <dbReference type="NCBI Taxonomy" id="1890364"/>
    <lineage>
        <taxon>Eukaryota</taxon>
        <taxon>Amoebozoa</taxon>
        <taxon>Evosea</taxon>
        <taxon>Variosea</taxon>
        <taxon>Cavosteliida</taxon>
        <taxon>Cavosteliaceae</taxon>
        <taxon>Planoprotostelium</taxon>
    </lineage>
</organism>
<keyword evidence="1" id="KW-0472">Membrane</keyword>
<dbReference type="EMBL" id="MDYQ01000123">
    <property type="protein sequence ID" value="PRP81487.1"/>
    <property type="molecule type" value="Genomic_DNA"/>
</dbReference>
<reference evidence="2 3" key="1">
    <citation type="journal article" date="2018" name="Genome Biol. Evol.">
        <title>Multiple Roots of Fruiting Body Formation in Amoebozoa.</title>
        <authorList>
            <person name="Hillmann F."/>
            <person name="Forbes G."/>
            <person name="Novohradska S."/>
            <person name="Ferling I."/>
            <person name="Riege K."/>
            <person name="Groth M."/>
            <person name="Westermann M."/>
            <person name="Marz M."/>
            <person name="Spaller T."/>
            <person name="Winckler T."/>
            <person name="Schaap P."/>
            <person name="Glockner G."/>
        </authorList>
    </citation>
    <scope>NUCLEOTIDE SEQUENCE [LARGE SCALE GENOMIC DNA]</scope>
    <source>
        <strain evidence="2 3">Jena</strain>
    </source>
</reference>
<feature type="transmembrane region" description="Helical" evidence="1">
    <location>
        <begin position="41"/>
        <end position="59"/>
    </location>
</feature>
<dbReference type="AlphaFoldDB" id="A0A2P6NC08"/>
<comment type="caution">
    <text evidence="2">The sequence shown here is derived from an EMBL/GenBank/DDBJ whole genome shotgun (WGS) entry which is preliminary data.</text>
</comment>
<evidence type="ECO:0000313" key="3">
    <source>
        <dbReference type="Proteomes" id="UP000241769"/>
    </source>
</evidence>
<keyword evidence="1" id="KW-1133">Transmembrane helix</keyword>
<keyword evidence="3" id="KW-1185">Reference proteome</keyword>
<proteinExistence type="predicted"/>
<evidence type="ECO:0000256" key="1">
    <source>
        <dbReference type="SAM" id="Phobius"/>
    </source>
</evidence>